<feature type="transmembrane region" description="Helical" evidence="2">
    <location>
        <begin position="255"/>
        <end position="273"/>
    </location>
</feature>
<comment type="caution">
    <text evidence="4">The sequence shown here is derived from an EMBL/GenBank/DDBJ whole genome shotgun (WGS) entry which is preliminary data.</text>
</comment>
<dbReference type="Proteomes" id="UP001148614">
    <property type="component" value="Unassembled WGS sequence"/>
</dbReference>
<protein>
    <recommendedName>
        <fullName evidence="3">DUF6594 domain-containing protein</fullName>
    </recommendedName>
</protein>
<feature type="transmembrane region" description="Helical" evidence="2">
    <location>
        <begin position="279"/>
        <end position="299"/>
    </location>
</feature>
<reference evidence="4" key="1">
    <citation type="submission" date="2022-07" db="EMBL/GenBank/DDBJ databases">
        <title>Genome Sequence of Xylaria arbuscula.</title>
        <authorList>
            <person name="Buettner E."/>
        </authorList>
    </citation>
    <scope>NUCLEOTIDE SEQUENCE</scope>
    <source>
        <strain evidence="4">VT107</strain>
    </source>
</reference>
<name>A0A9W8TR30_9PEZI</name>
<evidence type="ECO:0000313" key="4">
    <source>
        <dbReference type="EMBL" id="KAJ3578156.1"/>
    </source>
</evidence>
<dbReference type="InterPro" id="IPR046529">
    <property type="entry name" value="DUF6594"/>
</dbReference>
<sequence length="325" mass="36902">MPPSTSTQSRSTSEERRRQFYDTSELSSQVPNGFPSLAVGRASIPDTATFRTFEYLDWRQLHFYETKITYLEKLLFKLDIAEDKKIGGSQRTRVPFDKKFFDNRNPQDSGPLYLSGVLEANEDMTEDELMYTKERLFGQIEFYKKKHRKLISWIQKSKTFTRVGRQAHGQLFRMAQEVYGLDNEALDFWRAIDEMAYVSIDSVELWIRKIQLSAQPLMKKIFQPFDTRDVPAGHNGSIVYQNIEAHGFKILRETLVVLFGLSSVLVPGGLLVLGGLSKLAAFGIVAVFGAVFAFGTTLVESRIGHIVVVIIAYLAVLATFLSIMS</sequence>
<keyword evidence="2" id="KW-0472">Membrane</keyword>
<keyword evidence="5" id="KW-1185">Reference proteome</keyword>
<evidence type="ECO:0000313" key="5">
    <source>
        <dbReference type="Proteomes" id="UP001148614"/>
    </source>
</evidence>
<dbReference type="PANTHER" id="PTHR34502:SF5">
    <property type="entry name" value="DUF6594 DOMAIN-CONTAINING PROTEIN"/>
    <property type="match status" value="1"/>
</dbReference>
<feature type="region of interest" description="Disordered" evidence="1">
    <location>
        <begin position="1"/>
        <end position="27"/>
    </location>
</feature>
<gene>
    <name evidence="4" type="ORF">NPX13_g2413</name>
</gene>
<dbReference type="AlphaFoldDB" id="A0A9W8TR30"/>
<feature type="domain" description="DUF6594" evidence="3">
    <location>
        <begin position="34"/>
        <end position="318"/>
    </location>
</feature>
<evidence type="ECO:0000256" key="2">
    <source>
        <dbReference type="SAM" id="Phobius"/>
    </source>
</evidence>
<feature type="transmembrane region" description="Helical" evidence="2">
    <location>
        <begin position="306"/>
        <end position="324"/>
    </location>
</feature>
<dbReference type="Pfam" id="PF20237">
    <property type="entry name" value="DUF6594"/>
    <property type="match status" value="1"/>
</dbReference>
<dbReference type="EMBL" id="JANPWZ010000251">
    <property type="protein sequence ID" value="KAJ3578156.1"/>
    <property type="molecule type" value="Genomic_DNA"/>
</dbReference>
<evidence type="ECO:0000259" key="3">
    <source>
        <dbReference type="Pfam" id="PF20237"/>
    </source>
</evidence>
<proteinExistence type="predicted"/>
<keyword evidence="2" id="KW-1133">Transmembrane helix</keyword>
<dbReference type="PANTHER" id="PTHR34502">
    <property type="entry name" value="DUF6594 DOMAIN-CONTAINING PROTEIN-RELATED"/>
    <property type="match status" value="1"/>
</dbReference>
<evidence type="ECO:0000256" key="1">
    <source>
        <dbReference type="SAM" id="MobiDB-lite"/>
    </source>
</evidence>
<feature type="compositionally biased region" description="Low complexity" evidence="1">
    <location>
        <begin position="1"/>
        <end position="11"/>
    </location>
</feature>
<organism evidence="4 5">
    <name type="scientific">Xylaria arbuscula</name>
    <dbReference type="NCBI Taxonomy" id="114810"/>
    <lineage>
        <taxon>Eukaryota</taxon>
        <taxon>Fungi</taxon>
        <taxon>Dikarya</taxon>
        <taxon>Ascomycota</taxon>
        <taxon>Pezizomycotina</taxon>
        <taxon>Sordariomycetes</taxon>
        <taxon>Xylariomycetidae</taxon>
        <taxon>Xylariales</taxon>
        <taxon>Xylariaceae</taxon>
        <taxon>Xylaria</taxon>
    </lineage>
</organism>
<accession>A0A9W8TR30</accession>
<dbReference type="VEuPathDB" id="FungiDB:F4678DRAFT_411750"/>
<keyword evidence="2" id="KW-0812">Transmembrane</keyword>